<protein>
    <recommendedName>
        <fullName evidence="3">FAD-dependent oxidoreductase</fullName>
    </recommendedName>
</protein>
<dbReference type="PRINTS" id="PR00419">
    <property type="entry name" value="ADXRDTASE"/>
</dbReference>
<reference evidence="1 2" key="1">
    <citation type="journal article" date="2022" name="IScience">
        <title>An ultrasensitive nanofiber-based assay for enzymatic hydrolysis and deep-sea microbial degradation of cellulose.</title>
        <authorList>
            <person name="Tsudome M."/>
            <person name="Tachioka M."/>
            <person name="Miyazaki M."/>
            <person name="Uchimura K."/>
            <person name="Tsuda M."/>
            <person name="Takaki Y."/>
            <person name="Deguchi S."/>
        </authorList>
    </citation>
    <scope>NUCLEOTIDE SEQUENCE [LARGE SCALE GENOMIC DNA]</scope>
    <source>
        <strain evidence="1 2">GE09</strain>
    </source>
</reference>
<evidence type="ECO:0000313" key="2">
    <source>
        <dbReference type="Proteomes" id="UP001320119"/>
    </source>
</evidence>
<dbReference type="PANTHER" id="PTHR16128">
    <property type="entry name" value="FAD/NAD(P)-BINDING OXIDOREDUCTASE FAMILY PROTEIN"/>
    <property type="match status" value="1"/>
</dbReference>
<dbReference type="PANTHER" id="PTHR16128:SF5">
    <property type="entry name" value="FAD_NAD(P)-BINDING OXIDOREDUCTASE FAMILY PROTEIN"/>
    <property type="match status" value="1"/>
</dbReference>
<evidence type="ECO:0000313" key="1">
    <source>
        <dbReference type="EMBL" id="BCD98362.1"/>
    </source>
</evidence>
<dbReference type="KEGG" id="marq:MARGE09_P2563"/>
<accession>A0AAN1WIT0</accession>
<dbReference type="InterPro" id="IPR036188">
    <property type="entry name" value="FAD/NAD-bd_sf"/>
</dbReference>
<dbReference type="RefSeq" id="WP_236982647.1">
    <property type="nucleotide sequence ID" value="NZ_AP023086.1"/>
</dbReference>
<keyword evidence="2" id="KW-1185">Reference proteome</keyword>
<dbReference type="Pfam" id="PF13450">
    <property type="entry name" value="NAD_binding_8"/>
    <property type="match status" value="1"/>
</dbReference>
<gene>
    <name evidence="1" type="ORF">MARGE09_P2563</name>
</gene>
<proteinExistence type="predicted"/>
<dbReference type="Gene3D" id="3.90.660.10">
    <property type="match status" value="1"/>
</dbReference>
<dbReference type="EMBL" id="AP023086">
    <property type="protein sequence ID" value="BCD98362.1"/>
    <property type="molecule type" value="Genomic_DNA"/>
</dbReference>
<name>A0AAN1WIT0_9GAMM</name>
<dbReference type="SUPFAM" id="SSF51905">
    <property type="entry name" value="FAD/NAD(P)-binding domain"/>
    <property type="match status" value="1"/>
</dbReference>
<organism evidence="1 2">
    <name type="scientific">Marinagarivorans cellulosilyticus</name>
    <dbReference type="NCBI Taxonomy" id="2721545"/>
    <lineage>
        <taxon>Bacteria</taxon>
        <taxon>Pseudomonadati</taxon>
        <taxon>Pseudomonadota</taxon>
        <taxon>Gammaproteobacteria</taxon>
        <taxon>Cellvibrionales</taxon>
        <taxon>Cellvibrionaceae</taxon>
        <taxon>Marinagarivorans</taxon>
    </lineage>
</organism>
<dbReference type="Proteomes" id="UP001320119">
    <property type="component" value="Chromosome"/>
</dbReference>
<sequence length="338" mass="37548">MNSGKKIAIVGVGISGLSAAREFVNRGYEVTVFEKSQGLGGRASTRRLPWAYVDVGVQYFTASDPVFKREVARWLKRRQVAKWQFTPAVYADGAFKLSPDNQERWVGTSAMRVLSHDIASNVDIILQQRIKHLEPCPRGWRLVSENGPFEYFDWVVSSLPLEQALPLISNHSAMLNNISPPHRSVWALALATKGLVPPFIQGVFSHDTVRWLSRASLKPGFKRIDQGDVDFDDVWVMHFQESWSELKGRALPHAELQAVASRWFNKMLASAGVCPVSVLASHGHFWKYAQMNAPIAEKPQPFVDGTRRIAAIGAWCGSGRYEDGFLSGLSVVSAIDGA</sequence>
<evidence type="ECO:0008006" key="3">
    <source>
        <dbReference type="Google" id="ProtNLM"/>
    </source>
</evidence>
<dbReference type="AlphaFoldDB" id="A0AAN1WIT0"/>
<dbReference type="Gene3D" id="3.50.50.60">
    <property type="entry name" value="FAD/NAD(P)-binding domain"/>
    <property type="match status" value="1"/>
</dbReference>